<dbReference type="GO" id="GO:0005200">
    <property type="term" value="F:structural constituent of cytoskeleton"/>
    <property type="evidence" value="ECO:0007669"/>
    <property type="project" value="TreeGrafter"/>
</dbReference>
<dbReference type="Gene3D" id="1.20.5.1160">
    <property type="entry name" value="Vasodilator-stimulated phosphoprotein"/>
    <property type="match status" value="2"/>
</dbReference>
<proteinExistence type="inferred from homology"/>
<evidence type="ECO:0000256" key="8">
    <source>
        <dbReference type="SAM" id="MobiDB-lite"/>
    </source>
</evidence>
<dbReference type="OrthoDB" id="2441647at2759"/>
<comment type="subcellular location">
    <subcellularLocation>
        <location evidence="1">Cytoplasm</location>
    </subcellularLocation>
</comment>
<dbReference type="InterPro" id="IPR016451">
    <property type="entry name" value="Intermed_filament_ifa/ifb"/>
</dbReference>
<dbReference type="PROSITE" id="PS00226">
    <property type="entry name" value="IF_ROD_1"/>
    <property type="match status" value="1"/>
</dbReference>
<dbReference type="GO" id="GO:0007097">
    <property type="term" value="P:nuclear migration"/>
    <property type="evidence" value="ECO:0007669"/>
    <property type="project" value="TreeGrafter"/>
</dbReference>
<reference evidence="12" key="1">
    <citation type="submission" date="2016-06" db="UniProtKB">
        <authorList>
            <consortium name="WormBaseParasite"/>
        </authorList>
    </citation>
    <scope>IDENTIFICATION</scope>
</reference>
<name>A0A183DQY7_9BILA</name>
<feature type="region of interest" description="Disordered" evidence="8">
    <location>
        <begin position="1"/>
        <end position="32"/>
    </location>
</feature>
<protein>
    <submittedName>
        <fullName evidence="12">IF rod domain-containing protein</fullName>
    </submittedName>
</protein>
<evidence type="ECO:0000256" key="4">
    <source>
        <dbReference type="ARBA" id="ARBA00023054"/>
    </source>
</evidence>
<evidence type="ECO:0000313" key="11">
    <source>
        <dbReference type="Proteomes" id="UP000271098"/>
    </source>
</evidence>
<evidence type="ECO:0000256" key="3">
    <source>
        <dbReference type="ARBA" id="ARBA00022754"/>
    </source>
</evidence>
<dbReference type="SMART" id="SM01391">
    <property type="entry name" value="Filament"/>
    <property type="match status" value="1"/>
</dbReference>
<dbReference type="FunFam" id="1.20.5.1160:FF:000023">
    <property type="entry name" value="Intermediate filament protein ifa-1"/>
    <property type="match status" value="1"/>
</dbReference>
<organism evidence="12">
    <name type="scientific">Gongylonema pulchrum</name>
    <dbReference type="NCBI Taxonomy" id="637853"/>
    <lineage>
        <taxon>Eukaryota</taxon>
        <taxon>Metazoa</taxon>
        <taxon>Ecdysozoa</taxon>
        <taxon>Nematoda</taxon>
        <taxon>Chromadorea</taxon>
        <taxon>Rhabditida</taxon>
        <taxon>Spirurina</taxon>
        <taxon>Spiruromorpha</taxon>
        <taxon>Spiruroidea</taxon>
        <taxon>Gongylonematidae</taxon>
        <taxon>Gongylonema</taxon>
    </lineage>
</organism>
<evidence type="ECO:0000256" key="1">
    <source>
        <dbReference type="ARBA" id="ARBA00004496"/>
    </source>
</evidence>
<dbReference type="Pfam" id="PF00038">
    <property type="entry name" value="Filament"/>
    <property type="match status" value="1"/>
</dbReference>
<evidence type="ECO:0000313" key="10">
    <source>
        <dbReference type="EMBL" id="VDN18374.1"/>
    </source>
</evidence>
<evidence type="ECO:0000256" key="7">
    <source>
        <dbReference type="SAM" id="Coils"/>
    </source>
</evidence>
<gene>
    <name evidence="10" type="ORF">GPUH_LOCUS11128</name>
</gene>
<evidence type="ECO:0000313" key="12">
    <source>
        <dbReference type="WBParaSite" id="GPUH_0001114101-mRNA-1"/>
    </source>
</evidence>
<dbReference type="Gene3D" id="2.60.40.1260">
    <property type="entry name" value="Lamin Tail domain"/>
    <property type="match status" value="1"/>
</dbReference>
<accession>A0A183DQY7</accession>
<feature type="compositionally biased region" description="Low complexity" evidence="8">
    <location>
        <begin position="1"/>
        <end position="11"/>
    </location>
</feature>
<evidence type="ECO:0000256" key="5">
    <source>
        <dbReference type="PIRNR" id="PIRNR005546"/>
    </source>
</evidence>
<dbReference type="GO" id="GO:0031507">
    <property type="term" value="P:heterochromatin formation"/>
    <property type="evidence" value="ECO:0007669"/>
    <property type="project" value="TreeGrafter"/>
</dbReference>
<comment type="similarity">
    <text evidence="5 6">Belongs to the intermediate filament family.</text>
</comment>
<dbReference type="PIRSF" id="PIRSF005546">
    <property type="entry name" value="Intermed_filamnt_Ifb-2"/>
    <property type="match status" value="1"/>
</dbReference>
<dbReference type="GO" id="GO:0051664">
    <property type="term" value="P:nuclear pore localization"/>
    <property type="evidence" value="ECO:0007669"/>
    <property type="project" value="TreeGrafter"/>
</dbReference>
<dbReference type="FunFam" id="1.20.5.500:FF:000001">
    <property type="entry name" value="Type II keratin 23"/>
    <property type="match status" value="1"/>
</dbReference>
<evidence type="ECO:0000256" key="6">
    <source>
        <dbReference type="RuleBase" id="RU000685"/>
    </source>
</evidence>
<dbReference type="GO" id="GO:0005882">
    <property type="term" value="C:intermediate filament"/>
    <property type="evidence" value="ECO:0007669"/>
    <property type="project" value="UniProtKB-UniRule"/>
</dbReference>
<keyword evidence="2" id="KW-0963">Cytoplasm</keyword>
<dbReference type="WBParaSite" id="GPUH_0001114101-mRNA-1">
    <property type="protein sequence ID" value="GPUH_0001114101-mRNA-1"/>
    <property type="gene ID" value="GPUH_0001114101"/>
</dbReference>
<keyword evidence="11" id="KW-1185">Reference proteome</keyword>
<dbReference type="AlphaFoldDB" id="A0A183DQY7"/>
<dbReference type="Gene3D" id="1.20.5.170">
    <property type="match status" value="1"/>
</dbReference>
<dbReference type="Proteomes" id="UP000271098">
    <property type="component" value="Unassembled WGS sequence"/>
</dbReference>
<feature type="coiled-coil region" evidence="7">
    <location>
        <begin position="286"/>
        <end position="359"/>
    </location>
</feature>
<reference evidence="10 11" key="2">
    <citation type="submission" date="2018-11" db="EMBL/GenBank/DDBJ databases">
        <authorList>
            <consortium name="Pathogen Informatics"/>
        </authorList>
    </citation>
    <scope>NUCLEOTIDE SEQUENCE [LARGE SCALE GENOMIC DNA]</scope>
</reference>
<dbReference type="InterPro" id="IPR039008">
    <property type="entry name" value="IF_rod_dom"/>
</dbReference>
<dbReference type="SUPFAM" id="SSF64593">
    <property type="entry name" value="Intermediate filament protein, coiled coil region"/>
    <property type="match status" value="2"/>
</dbReference>
<dbReference type="PANTHER" id="PTHR45721:SF12">
    <property type="entry name" value="INTERMEDIATE FILAMENT PROTEIN IFA-1"/>
    <property type="match status" value="1"/>
</dbReference>
<keyword evidence="4 5" id="KW-0175">Coiled coil</keyword>
<dbReference type="SUPFAM" id="SSF74853">
    <property type="entry name" value="Lamin A/C globular tail domain"/>
    <property type="match status" value="1"/>
</dbReference>
<evidence type="ECO:0000259" key="9">
    <source>
        <dbReference type="PROSITE" id="PS51842"/>
    </source>
</evidence>
<sequence>MSSSSLTSGMSPFGQNAASTIRDAREREKKEMSDLNDRLADYIEKVRFLEAQNRKLNADLDMLRGRWGKDTSSIKIMFEGELNEARKVISDTGKQREELEKQIKKMQDELAEYRRKFHEATKARLGDRDKIDELLVTLANIEAELNLLRRRITLLEEEISRIKKENQRLVGELQRARTDLDQETLNRIDYQNQVQTLQEEIDFIRRVQDQEIHDLQAMAARDTTSENREFFKNELSSAIRDIRNEYDQMTSANRNDMESWYKLKVQEIQTQSARQTMEQGYQREEVKRLRVQLGDLRGKLADLEGRNSLLEKQIQELNFQLEDDQRSYEAALNDRDAQIRKMREECQALMVELQMLLDTKQTLDAEIAIYRKMLEGEGDGPGLKQLVEQVVRTTGINEVADTGSSFSYKSHLIQLTFFTLHEVLHFFPHGASKGTGRSYVRDRVLEYANAASPSSVISMMIVPHNLQIWARGQGGIHAPPEQLIFDAEETFGVGSNVQTILYNKEGEVCAHFFNAFFAAMQCEKRILTRGCLFVCASVCASVTHFHLRTYESCGAEISGT</sequence>
<feature type="compositionally biased region" description="Basic and acidic residues" evidence="8">
    <location>
        <begin position="22"/>
        <end position="32"/>
    </location>
</feature>
<keyword evidence="3 5" id="KW-0403">Intermediate filament</keyword>
<dbReference type="PANTHER" id="PTHR45721">
    <property type="entry name" value="LAMIN DM0-RELATED"/>
    <property type="match status" value="1"/>
</dbReference>
<feature type="domain" description="IF rod" evidence="9">
    <location>
        <begin position="28"/>
        <end position="381"/>
    </location>
</feature>
<dbReference type="GO" id="GO:0005652">
    <property type="term" value="C:nuclear lamina"/>
    <property type="evidence" value="ECO:0007669"/>
    <property type="project" value="TreeGrafter"/>
</dbReference>
<dbReference type="FunFam" id="1.20.5.170:FF:000058">
    <property type="entry name" value="Intermediate filament protein B"/>
    <property type="match status" value="1"/>
</dbReference>
<dbReference type="EMBL" id="UYRT01078363">
    <property type="protein sequence ID" value="VDN18374.1"/>
    <property type="molecule type" value="Genomic_DNA"/>
</dbReference>
<evidence type="ECO:0000256" key="2">
    <source>
        <dbReference type="ARBA" id="ARBA00022490"/>
    </source>
</evidence>
<dbReference type="GO" id="GO:0006998">
    <property type="term" value="P:nuclear envelope organization"/>
    <property type="evidence" value="ECO:0007669"/>
    <property type="project" value="TreeGrafter"/>
</dbReference>
<dbReference type="InterPro" id="IPR036415">
    <property type="entry name" value="Lamin_tail_dom_sf"/>
</dbReference>
<dbReference type="FunFam" id="1.20.5.1160:FF:000016">
    <property type="entry name" value="Intermediate filament protein A"/>
    <property type="match status" value="1"/>
</dbReference>
<dbReference type="PROSITE" id="PS51842">
    <property type="entry name" value="IF_ROD_2"/>
    <property type="match status" value="1"/>
</dbReference>
<dbReference type="GO" id="GO:0005737">
    <property type="term" value="C:cytoplasm"/>
    <property type="evidence" value="ECO:0007669"/>
    <property type="project" value="UniProtKB-SubCell"/>
</dbReference>
<dbReference type="GO" id="GO:0090435">
    <property type="term" value="P:protein localization to nuclear envelope"/>
    <property type="evidence" value="ECO:0007669"/>
    <property type="project" value="TreeGrafter"/>
</dbReference>
<dbReference type="InterPro" id="IPR018039">
    <property type="entry name" value="IF_conserved"/>
</dbReference>
<dbReference type="Gene3D" id="1.20.5.500">
    <property type="entry name" value="Single helix bin"/>
    <property type="match status" value="1"/>
</dbReference>